<dbReference type="RefSeq" id="XP_067801557.1">
    <property type="nucleotide sequence ID" value="XM_067948832.1"/>
</dbReference>
<dbReference type="EMBL" id="JALLKP010000059">
    <property type="protein sequence ID" value="KAK2194713.1"/>
    <property type="molecule type" value="Genomic_DNA"/>
</dbReference>
<evidence type="ECO:0000313" key="6">
    <source>
        <dbReference type="Proteomes" id="UP001214638"/>
    </source>
</evidence>
<dbReference type="GO" id="GO:0000398">
    <property type="term" value="P:mRNA splicing, via spliceosome"/>
    <property type="evidence" value="ECO:0007669"/>
    <property type="project" value="InterPro"/>
</dbReference>
<comment type="subcellular location">
    <subcellularLocation>
        <location evidence="1">Nucleus</location>
    </subcellularLocation>
</comment>
<dbReference type="GO" id="GO:0005681">
    <property type="term" value="C:spliceosomal complex"/>
    <property type="evidence" value="ECO:0007669"/>
    <property type="project" value="TreeGrafter"/>
</dbReference>
<organism evidence="5 6">
    <name type="scientific">Babesia duncani</name>
    <dbReference type="NCBI Taxonomy" id="323732"/>
    <lineage>
        <taxon>Eukaryota</taxon>
        <taxon>Sar</taxon>
        <taxon>Alveolata</taxon>
        <taxon>Apicomplexa</taxon>
        <taxon>Aconoidasida</taxon>
        <taxon>Piroplasmida</taxon>
        <taxon>Babesiidae</taxon>
        <taxon>Babesia</taxon>
    </lineage>
</organism>
<dbReference type="GeneID" id="94338121"/>
<feature type="non-terminal residue" evidence="5">
    <location>
        <position position="1132"/>
    </location>
</feature>
<evidence type="ECO:0000256" key="3">
    <source>
        <dbReference type="SAM" id="MobiDB-lite"/>
    </source>
</evidence>
<gene>
    <name evidence="5" type="ORF">BdWA1_003825</name>
</gene>
<name>A0AAD9PHU7_9APIC</name>
<keyword evidence="6" id="KW-1185">Reference proteome</keyword>
<evidence type="ECO:0000313" key="5">
    <source>
        <dbReference type="EMBL" id="KAK2194713.1"/>
    </source>
</evidence>
<dbReference type="PANTHER" id="PTHR15818:SF2">
    <property type="entry name" value="G-PATCH DOMAIN AND KOW MOTIFS-CONTAINING PROTEIN"/>
    <property type="match status" value="1"/>
</dbReference>
<dbReference type="KEGG" id="bdw:94338121"/>
<evidence type="ECO:0000259" key="4">
    <source>
        <dbReference type="Pfam" id="PF12656"/>
    </source>
</evidence>
<dbReference type="Proteomes" id="UP001214638">
    <property type="component" value="Unassembled WGS sequence"/>
</dbReference>
<comment type="caution">
    <text evidence="5">The sequence shown here is derived from an EMBL/GenBank/DDBJ whole genome shotgun (WGS) entry which is preliminary data.</text>
</comment>
<evidence type="ECO:0000256" key="2">
    <source>
        <dbReference type="ARBA" id="ARBA00023242"/>
    </source>
</evidence>
<proteinExistence type="predicted"/>
<sequence>MKFSINLVKKQQETPKPTNSVTKPYGFFESNVTNAKPTNRYKVIEISQGKVTLENNEERALVNHTSNQLVIPCTNKLEPSKSKSQDKNGNSNISKSALKDLKYGLNVISGPIHKKISATSKDTNANKVDNLKNDAKAAFGANLIDISNSGNDANLQDVVYSKNVANVTNVSDTDTFPDSAAVGISQKTEDSKGDSSSKEVTDENAAKIIIEEIKKAKLREQLFGISAEDNLTELASKTVPILLRKNSTKRQFDVESGSESKLSDYESVPVDKFGIAMLLGMGFDPNREAISRSKVYKRRVYERAGLGADSAMSKNMEELTNAPLIAKLKREQRLHGSGGFNWGIPGLLVKIIDPENTNYKSKGVVESVKGDAVVLKLESQTVTVNYSQIETVVSNACTRCKSVLPNSKFPIGAIVTVQAVQENCAKVSYNDMGFLFINASYLLWLSNMLYRAHECLHALMQCRMWGSRYIVRRLFSRHFTSQITLQELDGVARSVHAEVNRIFSLWSGMHAKCCTSKIFSDDAFLQLAAKHLGLRAADDLLKLSPDSKVGKLPNVMAPTRIVYQEGIGKKSSSNDNDIWLGPSRVKSMLCIGLNYRFPDAFGPMDVEECEVAGNDYCIFVYPYMRKNSSRLIEALTHHNKALDIMDMQSIIYAAGSTGSTRLLRFLSHILHENLMGGNAADSQVSASSSAIHSVEEHAWPWMKATITSDAVVNLNTIPVILDSLCAGAIVGFNFEREHAIFDNLAEFLKTLDTKARQISEATSTNEPIVSPETLVDLSDESNAECTPSFTSSDIDYIRRIDDAVLTKVVQLLILKRNFQQLNNDHIRVFSDFICDRLHRIDAKSVANIAFAVGHSKHLDEFWMFMTAKHIQTTLESFGADELTAILDAYSGACLEDAEFYLSACKRIRETFNTYSPKHLAIVLRSLGRVRVVDAELLESTMDVFRKYAAEHLHANKKVNKKECSYVIATALVSAGDLDYRGDELDKLWLILSGMIREAALDVCAMNWLPLSAITLVSRSSLFTFLPIWLRHVRYTMQKLRSKSIVMTIQRRHLLLLHAFNFGIFNRNLIPTGALAALESICKFDNMHVPEDYVPESSTFHLEVCACLRALEVAHQREINTIPFVMDIVIPAR</sequence>
<feature type="region of interest" description="Disordered" evidence="3">
    <location>
        <begin position="181"/>
        <end position="201"/>
    </location>
</feature>
<feature type="region of interest" description="Disordered" evidence="3">
    <location>
        <begin position="1"/>
        <end position="22"/>
    </location>
</feature>
<evidence type="ECO:0000256" key="1">
    <source>
        <dbReference type="ARBA" id="ARBA00004123"/>
    </source>
</evidence>
<dbReference type="PANTHER" id="PTHR15818">
    <property type="entry name" value="G PATCH AND KOW-CONTAINING"/>
    <property type="match status" value="1"/>
</dbReference>
<dbReference type="InterPro" id="IPR045166">
    <property type="entry name" value="Spp2-like"/>
</dbReference>
<keyword evidence="2" id="KW-0539">Nucleus</keyword>
<feature type="domain" description="Spp2/MOS2 G-patch" evidence="4">
    <location>
        <begin position="259"/>
        <end position="311"/>
    </location>
</feature>
<dbReference type="Pfam" id="PF12656">
    <property type="entry name" value="G-patch_2"/>
    <property type="match status" value="1"/>
</dbReference>
<protein>
    <submittedName>
        <fullName evidence="5">Bifunctional Spp2-MOS2</fullName>
    </submittedName>
</protein>
<reference evidence="5" key="1">
    <citation type="journal article" date="2023" name="Nat. Microbiol.">
        <title>Babesia duncani multi-omics identifies virulence factors and drug targets.</title>
        <authorList>
            <person name="Singh P."/>
            <person name="Lonardi S."/>
            <person name="Liang Q."/>
            <person name="Vydyam P."/>
            <person name="Khabirova E."/>
            <person name="Fang T."/>
            <person name="Gihaz S."/>
            <person name="Thekkiniath J."/>
            <person name="Munshi M."/>
            <person name="Abel S."/>
            <person name="Ciampossin L."/>
            <person name="Batugedara G."/>
            <person name="Gupta M."/>
            <person name="Lu X.M."/>
            <person name="Lenz T."/>
            <person name="Chakravarty S."/>
            <person name="Cornillot E."/>
            <person name="Hu Y."/>
            <person name="Ma W."/>
            <person name="Gonzalez L.M."/>
            <person name="Sanchez S."/>
            <person name="Estrada K."/>
            <person name="Sanchez-Flores A."/>
            <person name="Montero E."/>
            <person name="Harb O.S."/>
            <person name="Le Roch K.G."/>
            <person name="Mamoun C.B."/>
        </authorList>
    </citation>
    <scope>NUCLEOTIDE SEQUENCE</scope>
    <source>
        <strain evidence="5">WA1</strain>
    </source>
</reference>
<feature type="compositionally biased region" description="Basic and acidic residues" evidence="3">
    <location>
        <begin position="187"/>
        <end position="201"/>
    </location>
</feature>
<dbReference type="AlphaFoldDB" id="A0AAD9PHU7"/>
<dbReference type="InterPro" id="IPR026822">
    <property type="entry name" value="Spp2/MOS2_G-patch"/>
</dbReference>
<accession>A0AAD9PHU7</accession>